<keyword evidence="2" id="KW-0131">Cell cycle</keyword>
<gene>
    <name evidence="2" type="ORF">FHR19_003040</name>
</gene>
<feature type="transmembrane region" description="Helical" evidence="1">
    <location>
        <begin position="12"/>
        <end position="34"/>
    </location>
</feature>
<evidence type="ECO:0000313" key="2">
    <source>
        <dbReference type="EMBL" id="MBB5699674.1"/>
    </source>
</evidence>
<keyword evidence="1" id="KW-1133">Transmembrane helix</keyword>
<keyword evidence="1" id="KW-0812">Transmembrane</keyword>
<dbReference type="RefSeq" id="WP_246359540.1">
    <property type="nucleotide sequence ID" value="NZ_JACIJJ010000004.1"/>
</dbReference>
<proteinExistence type="predicted"/>
<dbReference type="GO" id="GO:0051301">
    <property type="term" value="P:cell division"/>
    <property type="evidence" value="ECO:0007669"/>
    <property type="project" value="UniProtKB-KW"/>
</dbReference>
<name>A0A7W9EIY9_9SPHN</name>
<protein>
    <submittedName>
        <fullName evidence="2">Cell division protein FtsB</fullName>
    </submittedName>
</protein>
<sequence length="106" mass="11875">MSNASKNRLMPLLQSAGIPALAIVFMGFFGYYAVAGPNGLLRYREYSRAYAKREAEFAQLDKRRAALRNQVALLDPKRGANPDMVDELVRKELNVAHPDEIIVPLN</sequence>
<dbReference type="Pfam" id="PF04977">
    <property type="entry name" value="DivIC"/>
    <property type="match status" value="1"/>
</dbReference>
<comment type="caution">
    <text evidence="2">The sequence shown here is derived from an EMBL/GenBank/DDBJ whole genome shotgun (WGS) entry which is preliminary data.</text>
</comment>
<organism evidence="2 3">
    <name type="scientific">Sphingomonas yantingensis</name>
    <dbReference type="NCBI Taxonomy" id="1241761"/>
    <lineage>
        <taxon>Bacteria</taxon>
        <taxon>Pseudomonadati</taxon>
        <taxon>Pseudomonadota</taxon>
        <taxon>Alphaproteobacteria</taxon>
        <taxon>Sphingomonadales</taxon>
        <taxon>Sphingomonadaceae</taxon>
        <taxon>Sphingomonas</taxon>
    </lineage>
</organism>
<evidence type="ECO:0000256" key="1">
    <source>
        <dbReference type="SAM" id="Phobius"/>
    </source>
</evidence>
<keyword evidence="1" id="KW-0472">Membrane</keyword>
<dbReference type="InterPro" id="IPR007060">
    <property type="entry name" value="FtsL/DivIC"/>
</dbReference>
<reference evidence="2 3" key="1">
    <citation type="submission" date="2020-08" db="EMBL/GenBank/DDBJ databases">
        <title>Genomic Encyclopedia of Type Strains, Phase IV (KMG-IV): sequencing the most valuable type-strain genomes for metagenomic binning, comparative biology and taxonomic classification.</title>
        <authorList>
            <person name="Goeker M."/>
        </authorList>
    </citation>
    <scope>NUCLEOTIDE SEQUENCE [LARGE SCALE GENOMIC DNA]</scope>
    <source>
        <strain evidence="2 3">DSM 27244</strain>
    </source>
</reference>
<keyword evidence="2" id="KW-0132">Cell division</keyword>
<dbReference type="Proteomes" id="UP000557739">
    <property type="component" value="Unassembled WGS sequence"/>
</dbReference>
<dbReference type="EMBL" id="JACIJJ010000004">
    <property type="protein sequence ID" value="MBB5699674.1"/>
    <property type="molecule type" value="Genomic_DNA"/>
</dbReference>
<accession>A0A7W9EIY9</accession>
<keyword evidence="3" id="KW-1185">Reference proteome</keyword>
<evidence type="ECO:0000313" key="3">
    <source>
        <dbReference type="Proteomes" id="UP000557739"/>
    </source>
</evidence>
<dbReference type="AlphaFoldDB" id="A0A7W9EIY9"/>